<dbReference type="PANTHER" id="PTHR30163:SF8">
    <property type="entry name" value="LYTIC MUREIN TRANSGLYCOSYLASE"/>
    <property type="match status" value="1"/>
</dbReference>
<dbReference type="Gene3D" id="1.10.530.10">
    <property type="match status" value="1"/>
</dbReference>
<evidence type="ECO:0000256" key="1">
    <source>
        <dbReference type="SAM" id="MobiDB-lite"/>
    </source>
</evidence>
<accession>A0A542DVQ2</accession>
<dbReference type="SUPFAM" id="SSF53955">
    <property type="entry name" value="Lysozyme-like"/>
    <property type="match status" value="1"/>
</dbReference>
<sequence>MAVVVWFGVVRDDDAIVEWQRQVAVSRRAPATGRLGQRLSRAVGLPVVATGAALLAMLPQVQLGPDLAAPQTDTAQVLALGPVGYDVGLADDRVLVPHDEQGRVVADGDTQDVRDGWDAPGIDPGAASADVAGLLAQDAVDPDGATGPTGAVGADGIPTTVLAAYRSAESTMARLDPSCHLPWWLLAGIGRIESGHASGGRVTADGTTRGRILGPRLDGSWAGTSVILDSDGGALDGDPSYDRAVGPMQFLPGTWRSWGRDGNGDGVADPNNVFDAALGAGAYLCAGGRDLATDAGIASAVLSYNYSQSYLRSVVTWGLAYRDGVTPTQDAGGDVPAPPRSPSPPPGPPATSGTPSPSSPPSSSSSTTSTPSSSSTTSSGTPTSSTGTSGTTTTPPPSTSTSTTTPPTTPPTTTPPTTTPSSCPTPTGSTGTTSTTTGTTGTTGTTTGTGTPSTTTTTSTGTSTSTGAPTGCPTDPTSTTSTTSSTMTTGTGTPSGTGTSAVAPSASGRS</sequence>
<dbReference type="PRINTS" id="PR01217">
    <property type="entry name" value="PRICHEXTENSN"/>
</dbReference>
<proteinExistence type="predicted"/>
<name>A0A542DVQ2_9MICO</name>
<dbReference type="GO" id="GO:0008933">
    <property type="term" value="F:peptidoglycan lytic transglycosylase activity"/>
    <property type="evidence" value="ECO:0007669"/>
    <property type="project" value="TreeGrafter"/>
</dbReference>
<dbReference type="InterPro" id="IPR023346">
    <property type="entry name" value="Lysozyme-like_dom_sf"/>
</dbReference>
<feature type="compositionally biased region" description="Pro residues" evidence="1">
    <location>
        <begin position="336"/>
        <end position="349"/>
    </location>
</feature>
<dbReference type="AlphaFoldDB" id="A0A542DVQ2"/>
<feature type="region of interest" description="Disordered" evidence="1">
    <location>
        <begin position="327"/>
        <end position="510"/>
    </location>
</feature>
<dbReference type="PANTHER" id="PTHR30163">
    <property type="entry name" value="MEMBRANE-BOUND LYTIC MUREIN TRANSGLYCOSYLASE B"/>
    <property type="match status" value="1"/>
</dbReference>
<dbReference type="RefSeq" id="WP_211355893.1">
    <property type="nucleotide sequence ID" value="NZ_BAAAPR010000018.1"/>
</dbReference>
<feature type="compositionally biased region" description="Low complexity" evidence="1">
    <location>
        <begin position="350"/>
        <end position="406"/>
    </location>
</feature>
<feature type="compositionally biased region" description="Low complexity" evidence="1">
    <location>
        <begin position="419"/>
        <end position="500"/>
    </location>
</feature>
<keyword evidence="3" id="KW-1185">Reference proteome</keyword>
<protein>
    <submittedName>
        <fullName evidence="2">Transglycosylase protein with SLT domain</fullName>
    </submittedName>
</protein>
<dbReference type="EMBL" id="VFMN01000001">
    <property type="protein sequence ID" value="TQJ07180.1"/>
    <property type="molecule type" value="Genomic_DNA"/>
</dbReference>
<dbReference type="GO" id="GO:0009253">
    <property type="term" value="P:peptidoglycan catabolic process"/>
    <property type="evidence" value="ECO:0007669"/>
    <property type="project" value="TreeGrafter"/>
</dbReference>
<evidence type="ECO:0000313" key="3">
    <source>
        <dbReference type="Proteomes" id="UP000317893"/>
    </source>
</evidence>
<gene>
    <name evidence="2" type="ORF">FB458_0233</name>
</gene>
<feature type="compositionally biased region" description="Pro residues" evidence="1">
    <location>
        <begin position="407"/>
        <end position="418"/>
    </location>
</feature>
<reference evidence="2 3" key="1">
    <citation type="submission" date="2019-06" db="EMBL/GenBank/DDBJ databases">
        <title>Sequencing the genomes of 1000 actinobacteria strains.</title>
        <authorList>
            <person name="Klenk H.-P."/>
        </authorList>
    </citation>
    <scope>NUCLEOTIDE SEQUENCE [LARGE SCALE GENOMIC DNA]</scope>
    <source>
        <strain evidence="2 3">DSM 18607</strain>
    </source>
</reference>
<organism evidence="2 3">
    <name type="scientific">Lapillicoccus jejuensis</name>
    <dbReference type="NCBI Taxonomy" id="402171"/>
    <lineage>
        <taxon>Bacteria</taxon>
        <taxon>Bacillati</taxon>
        <taxon>Actinomycetota</taxon>
        <taxon>Actinomycetes</taxon>
        <taxon>Micrococcales</taxon>
        <taxon>Intrasporangiaceae</taxon>
        <taxon>Lapillicoccus</taxon>
    </lineage>
</organism>
<dbReference type="Proteomes" id="UP000317893">
    <property type="component" value="Unassembled WGS sequence"/>
</dbReference>
<comment type="caution">
    <text evidence="2">The sequence shown here is derived from an EMBL/GenBank/DDBJ whole genome shotgun (WGS) entry which is preliminary data.</text>
</comment>
<dbReference type="CDD" id="cd13399">
    <property type="entry name" value="Slt35-like"/>
    <property type="match status" value="1"/>
</dbReference>
<evidence type="ECO:0000313" key="2">
    <source>
        <dbReference type="EMBL" id="TQJ07180.1"/>
    </source>
</evidence>
<dbReference type="InterPro" id="IPR043426">
    <property type="entry name" value="MltB-like"/>
</dbReference>